<dbReference type="SFLD" id="SFLDG01280">
    <property type="entry name" value="HydE/PylB-like"/>
    <property type="match status" value="1"/>
</dbReference>
<gene>
    <name evidence="8" type="ORF">CSA56_18725</name>
</gene>
<feature type="binding site" evidence="5">
    <location>
        <position position="69"/>
    </location>
    <ligand>
        <name>[4Fe-4S] cluster</name>
        <dbReference type="ChEBI" id="CHEBI:49883"/>
        <note>4Fe-4S-S-AdoMet</note>
    </ligand>
</feature>
<comment type="caution">
    <text evidence="8">The sequence shown here is derived from an EMBL/GenBank/DDBJ whole genome shotgun (WGS) entry which is preliminary data.</text>
</comment>
<feature type="binding site" evidence="6">
    <location>
        <position position="191"/>
    </location>
    <ligand>
        <name>S-adenosyl-L-methionine</name>
        <dbReference type="ChEBI" id="CHEBI:59789"/>
    </ligand>
</feature>
<protein>
    <submittedName>
        <fullName evidence="8">[FeFe] hydrogenase H-cluster radical SAM maturase HydE</fullName>
    </submittedName>
</protein>
<dbReference type="InterPro" id="IPR058240">
    <property type="entry name" value="rSAM_sf"/>
</dbReference>
<keyword evidence="5" id="KW-0004">4Fe-4S</keyword>
<dbReference type="AlphaFoldDB" id="A0A2G6K7C5"/>
<dbReference type="SUPFAM" id="SSF102114">
    <property type="entry name" value="Radical SAM enzymes"/>
    <property type="match status" value="1"/>
</dbReference>
<feature type="binding site" evidence="5">
    <location>
        <position position="73"/>
    </location>
    <ligand>
        <name>[4Fe-4S] cluster</name>
        <dbReference type="ChEBI" id="CHEBI:49883"/>
        <note>4Fe-4S-S-AdoMet</note>
    </ligand>
</feature>
<dbReference type="EMBL" id="PDSK01000156">
    <property type="protein sequence ID" value="PIE31310.1"/>
    <property type="molecule type" value="Genomic_DNA"/>
</dbReference>
<dbReference type="GO" id="GO:0051539">
    <property type="term" value="F:4 iron, 4 sulfur cluster binding"/>
    <property type="evidence" value="ECO:0007669"/>
    <property type="project" value="UniProtKB-KW"/>
</dbReference>
<name>A0A2G6K7C5_9BACT</name>
<organism evidence="8 9">
    <name type="scientific">candidate division KSB3 bacterium</name>
    <dbReference type="NCBI Taxonomy" id="2044937"/>
    <lineage>
        <taxon>Bacteria</taxon>
        <taxon>candidate division KSB3</taxon>
    </lineage>
</organism>
<reference evidence="8 9" key="1">
    <citation type="submission" date="2017-10" db="EMBL/GenBank/DDBJ databases">
        <title>Novel microbial diversity and functional potential in the marine mammal oral microbiome.</title>
        <authorList>
            <person name="Dudek N.K."/>
            <person name="Sun C.L."/>
            <person name="Burstein D."/>
            <person name="Kantor R.S."/>
            <person name="Aliaga Goltsman D.S."/>
            <person name="Bik E.M."/>
            <person name="Thomas B.C."/>
            <person name="Banfield J.F."/>
            <person name="Relman D.A."/>
        </authorList>
    </citation>
    <scope>NUCLEOTIDE SEQUENCE [LARGE SCALE GENOMIC DNA]</scope>
    <source>
        <strain evidence="8">DOLJORAL78_47_16</strain>
    </source>
</reference>
<evidence type="ECO:0000256" key="2">
    <source>
        <dbReference type="ARBA" id="ARBA00022723"/>
    </source>
</evidence>
<dbReference type="SMART" id="SM00729">
    <property type="entry name" value="Elp3"/>
    <property type="match status" value="1"/>
</dbReference>
<keyword evidence="3 5" id="KW-0408">Iron</keyword>
<feature type="domain" description="Radical SAM core" evidence="7">
    <location>
        <begin position="55"/>
        <end position="282"/>
    </location>
</feature>
<dbReference type="SFLD" id="SFLDF00348">
    <property type="entry name" value="FeFe_hydrogenase_maturase_(Hyd"/>
    <property type="match status" value="1"/>
</dbReference>
<dbReference type="NCBIfam" id="TIGR03956">
    <property type="entry name" value="rSAM_HydE"/>
    <property type="match status" value="1"/>
</dbReference>
<feature type="binding site" evidence="6">
    <location>
        <position position="146"/>
    </location>
    <ligand>
        <name>(3R)-3-methyl-D-ornithine</name>
        <dbReference type="ChEBI" id="CHEBI:64642"/>
    </ligand>
</feature>
<dbReference type="CDD" id="cd01335">
    <property type="entry name" value="Radical_SAM"/>
    <property type="match status" value="1"/>
</dbReference>
<dbReference type="SFLD" id="SFLDS00029">
    <property type="entry name" value="Radical_SAM"/>
    <property type="match status" value="1"/>
</dbReference>
<dbReference type="InterPro" id="IPR034422">
    <property type="entry name" value="HydE/PylB-like"/>
</dbReference>
<evidence type="ECO:0000256" key="3">
    <source>
        <dbReference type="ARBA" id="ARBA00023004"/>
    </source>
</evidence>
<dbReference type="GO" id="GO:0016740">
    <property type="term" value="F:transferase activity"/>
    <property type="evidence" value="ECO:0007669"/>
    <property type="project" value="TreeGrafter"/>
</dbReference>
<feature type="binding site" evidence="6">
    <location>
        <position position="171"/>
    </location>
    <ligand>
        <name>S-adenosyl-L-methionine</name>
        <dbReference type="ChEBI" id="CHEBI:59789"/>
    </ligand>
</feature>
<keyword evidence="4 5" id="KW-0411">Iron-sulfur</keyword>
<dbReference type="PROSITE" id="PS51918">
    <property type="entry name" value="RADICAL_SAM"/>
    <property type="match status" value="1"/>
</dbReference>
<dbReference type="SFLD" id="SFLDG01060">
    <property type="entry name" value="BATS_domain_containing"/>
    <property type="match status" value="1"/>
</dbReference>
<evidence type="ECO:0000256" key="1">
    <source>
        <dbReference type="ARBA" id="ARBA00022691"/>
    </source>
</evidence>
<dbReference type="GO" id="GO:0046872">
    <property type="term" value="F:metal ion binding"/>
    <property type="evidence" value="ECO:0007669"/>
    <property type="project" value="UniProtKB-KW"/>
</dbReference>
<dbReference type="InterPro" id="IPR006638">
    <property type="entry name" value="Elp3/MiaA/NifB-like_rSAM"/>
</dbReference>
<dbReference type="Pfam" id="PF04055">
    <property type="entry name" value="Radical_SAM"/>
    <property type="match status" value="1"/>
</dbReference>
<dbReference type="InterPro" id="IPR013785">
    <property type="entry name" value="Aldolase_TIM"/>
</dbReference>
<accession>A0A2G6K7C5</accession>
<evidence type="ECO:0000256" key="6">
    <source>
        <dbReference type="PIRSR" id="PIRSR004762-2"/>
    </source>
</evidence>
<dbReference type="PANTHER" id="PTHR43726">
    <property type="entry name" value="3-METHYLORNITHINE SYNTHASE"/>
    <property type="match status" value="1"/>
</dbReference>
<evidence type="ECO:0000313" key="9">
    <source>
        <dbReference type="Proteomes" id="UP000230821"/>
    </source>
</evidence>
<evidence type="ECO:0000259" key="7">
    <source>
        <dbReference type="PROSITE" id="PS51918"/>
    </source>
</evidence>
<keyword evidence="1 5" id="KW-0949">S-adenosyl-L-methionine</keyword>
<sequence>MNEVAIALSTILEKVERQEELQRDDLSTLLSLNEKTDIENLYQAAYAMKDRTVGTTVYFRGIIELSNVCEKDCYYCGIRKSNVHATRFQMTEEEIVHAAVWSYEQNYGSIVLQSGERRDPHFVDFIEGILTTIRERCDGELGITLSLGEQSYDTYKRWFDAGAHRYLLRIETSNPGLYKRLHPSDHSFEVRLECLDLLRKAGYQVGTGVMIGLPFQTIEQLADDILFFKRHDIDMIGMGPYIVHEETPLAQYASGNDNGQEQELSLELGLKMIAVTRLALRDVNIAATTALQALHAQGRELGLQAGANIIMPNVTDQKYRAAYQLYQNKPCIDENSSMCRACLGHRISGIGETIGYGKWGDSPHFFARTQL</sequence>
<keyword evidence="2" id="KW-0479">Metal-binding</keyword>
<dbReference type="InterPro" id="IPR007197">
    <property type="entry name" value="rSAM"/>
</dbReference>
<evidence type="ECO:0000256" key="4">
    <source>
        <dbReference type="ARBA" id="ARBA00023014"/>
    </source>
</evidence>
<dbReference type="PANTHER" id="PTHR43726:SF1">
    <property type="entry name" value="BIOTIN SYNTHASE"/>
    <property type="match status" value="1"/>
</dbReference>
<dbReference type="PIRSF" id="PIRSF004762">
    <property type="entry name" value="CHP00423"/>
    <property type="match status" value="1"/>
</dbReference>
<evidence type="ECO:0000313" key="8">
    <source>
        <dbReference type="EMBL" id="PIE31310.1"/>
    </source>
</evidence>
<evidence type="ECO:0000256" key="5">
    <source>
        <dbReference type="PIRSR" id="PIRSR004762-1"/>
    </source>
</evidence>
<dbReference type="InterPro" id="IPR024021">
    <property type="entry name" value="FeFe-hyd_HydE_rSAM"/>
</dbReference>
<dbReference type="Gene3D" id="3.20.20.70">
    <property type="entry name" value="Aldolase class I"/>
    <property type="match status" value="1"/>
</dbReference>
<proteinExistence type="predicted"/>
<feature type="binding site" evidence="5">
    <location>
        <position position="76"/>
    </location>
    <ligand>
        <name>[4Fe-4S] cluster</name>
        <dbReference type="ChEBI" id="CHEBI:49883"/>
        <note>4Fe-4S-S-AdoMet</note>
    </ligand>
</feature>
<dbReference type="Proteomes" id="UP000230821">
    <property type="component" value="Unassembled WGS sequence"/>
</dbReference>
<comment type="cofactor">
    <cofactor evidence="5">
        <name>[4Fe-4S] cluster</name>
        <dbReference type="ChEBI" id="CHEBI:49883"/>
    </cofactor>
    <text evidence="5">Binds 1 [4Fe-4S] cluster. The cluster is coordinated with 3 cysteines and an exchangeable S-adenosyl-L-methionine.</text>
</comment>